<dbReference type="InterPro" id="IPR036047">
    <property type="entry name" value="F-box-like_dom_sf"/>
</dbReference>
<name>A0A317WVP0_9EURO</name>
<dbReference type="GeneID" id="37113565"/>
<evidence type="ECO:0000313" key="4">
    <source>
        <dbReference type="Proteomes" id="UP000246702"/>
    </source>
</evidence>
<comment type="caution">
    <text evidence="3">The sequence shown here is derived from an EMBL/GenBank/DDBJ whole genome shotgun (WGS) entry which is preliminary data.</text>
</comment>
<dbReference type="STRING" id="1450535.A0A317WVP0"/>
<dbReference type="SMART" id="SM00256">
    <property type="entry name" value="FBOX"/>
    <property type="match status" value="1"/>
</dbReference>
<dbReference type="Proteomes" id="UP000246702">
    <property type="component" value="Unassembled WGS sequence"/>
</dbReference>
<gene>
    <name evidence="3" type="ORF">BO94DRAFT_533899</name>
</gene>
<dbReference type="Gene3D" id="1.20.1280.50">
    <property type="match status" value="1"/>
</dbReference>
<feature type="region of interest" description="Disordered" evidence="1">
    <location>
        <begin position="99"/>
        <end position="134"/>
    </location>
</feature>
<dbReference type="RefSeq" id="XP_025468797.1">
    <property type="nucleotide sequence ID" value="XM_025611422.1"/>
</dbReference>
<sequence>MTHSALNQVLSLPELLVQILEHLDIRNLLLAQRVCRKWANQIQHSPSLQKALFLAPSRPTGESPIYNSVLREEFLSFFPDNNDPPSYLRVPGDCYPPLDMPVGRSFPPDSSAPQAPSRHPVVDDASRAGSSTHL</sequence>
<reference evidence="3 4" key="1">
    <citation type="submission" date="2016-12" db="EMBL/GenBank/DDBJ databases">
        <title>The genomes of Aspergillus section Nigri reveals drivers in fungal speciation.</title>
        <authorList>
            <consortium name="DOE Joint Genome Institute"/>
            <person name="Vesth T.C."/>
            <person name="Nybo J."/>
            <person name="Theobald S."/>
            <person name="Brandl J."/>
            <person name="Frisvad J.C."/>
            <person name="Nielsen K.F."/>
            <person name="Lyhne E.K."/>
            <person name="Kogle M.E."/>
            <person name="Kuo A."/>
            <person name="Riley R."/>
            <person name="Clum A."/>
            <person name="Nolan M."/>
            <person name="Lipzen A."/>
            <person name="Salamov A."/>
            <person name="Henrissat B."/>
            <person name="Wiebenga A."/>
            <person name="De Vries R.P."/>
            <person name="Grigoriev I.V."/>
            <person name="Mortensen U.H."/>
            <person name="Andersen M.R."/>
            <person name="Baker S.E."/>
        </authorList>
    </citation>
    <scope>NUCLEOTIDE SEQUENCE [LARGE SCALE GENOMIC DNA]</scope>
    <source>
        <strain evidence="3 4">CBS 115572</strain>
    </source>
</reference>
<evidence type="ECO:0000256" key="1">
    <source>
        <dbReference type="SAM" id="MobiDB-lite"/>
    </source>
</evidence>
<organism evidence="3 4">
    <name type="scientific">Aspergillus sclerotioniger CBS 115572</name>
    <dbReference type="NCBI Taxonomy" id="1450535"/>
    <lineage>
        <taxon>Eukaryota</taxon>
        <taxon>Fungi</taxon>
        <taxon>Dikarya</taxon>
        <taxon>Ascomycota</taxon>
        <taxon>Pezizomycotina</taxon>
        <taxon>Eurotiomycetes</taxon>
        <taxon>Eurotiomycetidae</taxon>
        <taxon>Eurotiales</taxon>
        <taxon>Aspergillaceae</taxon>
        <taxon>Aspergillus</taxon>
        <taxon>Aspergillus subgen. Circumdati</taxon>
    </lineage>
</organism>
<dbReference type="EMBL" id="MSFK01000010">
    <property type="protein sequence ID" value="PWY90419.1"/>
    <property type="molecule type" value="Genomic_DNA"/>
</dbReference>
<evidence type="ECO:0000313" key="3">
    <source>
        <dbReference type="EMBL" id="PWY90419.1"/>
    </source>
</evidence>
<feature type="domain" description="F-box" evidence="2">
    <location>
        <begin position="12"/>
        <end position="51"/>
    </location>
</feature>
<evidence type="ECO:0000259" key="2">
    <source>
        <dbReference type="SMART" id="SM00256"/>
    </source>
</evidence>
<dbReference type="OrthoDB" id="3800738at2759"/>
<dbReference type="InterPro" id="IPR001810">
    <property type="entry name" value="F-box_dom"/>
</dbReference>
<dbReference type="AlphaFoldDB" id="A0A317WVP0"/>
<dbReference type="Pfam" id="PF12937">
    <property type="entry name" value="F-box-like"/>
    <property type="match status" value="1"/>
</dbReference>
<accession>A0A317WVP0</accession>
<dbReference type="SUPFAM" id="SSF81383">
    <property type="entry name" value="F-box domain"/>
    <property type="match status" value="1"/>
</dbReference>
<proteinExistence type="predicted"/>
<keyword evidence="4" id="KW-1185">Reference proteome</keyword>
<protein>
    <recommendedName>
        <fullName evidence="2">F-box domain-containing protein</fullName>
    </recommendedName>
</protein>